<sequence length="448" mass="49095">MEKQNLGQAVRNDEALAEVTESQRQSWVTPAIIFGGLEFTIPVLMVGATLAGSFGMIQILGLLAVALMVQWVGNSIQGYMGAKSGRSSSVIARSGFGATQARWIIGLTIFLISMGWWAVQTAVAANAISVMIGIDYEKQWVAWAVITVITGLLFALPSIIGYSTMKWTDYLAVPAGLVLIISGIIFALQNTGWEKIVTWSPEPKMTWLAAISLIIGVNVSQWVIASDYTRYSRPKIKDQLLIPIGIVGVGLPLFWVGAMMSVGVGDADIVKVMQQLGFSFWGFLILWLATWTSQLVNNYSMGLALSNLFNVNSGKGRAWLTFGGTIAAILVALAGFLNYFMDFLYMTALVYPAIAGVMFVDFFWLRRQDWVDLKGWNGVASLALILGTIVGYYTQYVKPFGIPSVLSLLVTGLAYYCGMRLKARLQPDAFTPRHWIHPEKSRDHVSAG</sequence>
<gene>
    <name evidence="7" type="ORF">C8P63_106103</name>
</gene>
<organism evidence="7 8">
    <name type="scientific">Melghirimyces profundicolus</name>
    <dbReference type="NCBI Taxonomy" id="1242148"/>
    <lineage>
        <taxon>Bacteria</taxon>
        <taxon>Bacillati</taxon>
        <taxon>Bacillota</taxon>
        <taxon>Bacilli</taxon>
        <taxon>Bacillales</taxon>
        <taxon>Thermoactinomycetaceae</taxon>
        <taxon>Melghirimyces</taxon>
    </lineage>
</organism>
<feature type="transmembrane region" description="Helical" evidence="6">
    <location>
        <begin position="400"/>
        <end position="418"/>
    </location>
</feature>
<keyword evidence="5 6" id="KW-0472">Membrane</keyword>
<feature type="transmembrane region" description="Helical" evidence="6">
    <location>
        <begin position="103"/>
        <end position="134"/>
    </location>
</feature>
<protein>
    <submittedName>
        <fullName evidence="7">Cytosine permease</fullName>
    </submittedName>
</protein>
<dbReference type="InterPro" id="IPR001248">
    <property type="entry name" value="Pur-cyt_permease"/>
</dbReference>
<keyword evidence="4 6" id="KW-1133">Transmembrane helix</keyword>
<keyword evidence="3 6" id="KW-0812">Transmembrane</keyword>
<feature type="transmembrane region" description="Helical" evidence="6">
    <location>
        <begin position="278"/>
        <end position="297"/>
    </location>
</feature>
<dbReference type="GO" id="GO:0015209">
    <property type="term" value="F:cytosine transmembrane transporter activity"/>
    <property type="evidence" value="ECO:0007669"/>
    <property type="project" value="InterPro"/>
</dbReference>
<evidence type="ECO:0000256" key="1">
    <source>
        <dbReference type="ARBA" id="ARBA00004141"/>
    </source>
</evidence>
<dbReference type="Gene3D" id="1.10.4160.10">
    <property type="entry name" value="Hydantoin permease"/>
    <property type="match status" value="1"/>
</dbReference>
<feature type="transmembrane region" description="Helical" evidence="6">
    <location>
        <begin position="140"/>
        <end position="160"/>
    </location>
</feature>
<evidence type="ECO:0000313" key="7">
    <source>
        <dbReference type="EMBL" id="PTX61851.1"/>
    </source>
</evidence>
<dbReference type="OrthoDB" id="9780088at2"/>
<dbReference type="AlphaFoldDB" id="A0A2T6C0L7"/>
<evidence type="ECO:0000256" key="5">
    <source>
        <dbReference type="ARBA" id="ARBA00023136"/>
    </source>
</evidence>
<evidence type="ECO:0000256" key="3">
    <source>
        <dbReference type="ARBA" id="ARBA00022692"/>
    </source>
</evidence>
<feature type="transmembrane region" description="Helical" evidence="6">
    <location>
        <begin position="57"/>
        <end position="82"/>
    </location>
</feature>
<keyword evidence="8" id="KW-1185">Reference proteome</keyword>
<evidence type="ECO:0000313" key="8">
    <source>
        <dbReference type="Proteomes" id="UP000244240"/>
    </source>
</evidence>
<name>A0A2T6C0L7_9BACL</name>
<reference evidence="7 8" key="1">
    <citation type="submission" date="2018-04" db="EMBL/GenBank/DDBJ databases">
        <title>Genomic Encyclopedia of Archaeal and Bacterial Type Strains, Phase II (KMG-II): from individual species to whole genera.</title>
        <authorList>
            <person name="Goeker M."/>
        </authorList>
    </citation>
    <scope>NUCLEOTIDE SEQUENCE [LARGE SCALE GENOMIC DNA]</scope>
    <source>
        <strain evidence="7 8">DSM 45787</strain>
    </source>
</reference>
<dbReference type="InterPro" id="IPR030191">
    <property type="entry name" value="CodB"/>
</dbReference>
<dbReference type="Pfam" id="PF02133">
    <property type="entry name" value="Transp_cyt_pur"/>
    <property type="match status" value="1"/>
</dbReference>
<accession>A0A2T6C0L7</accession>
<feature type="transmembrane region" description="Helical" evidence="6">
    <location>
        <begin position="167"/>
        <end position="187"/>
    </location>
</feature>
<comment type="similarity">
    <text evidence="2">Belongs to the purine-cytosine permease (2.A.39) family.</text>
</comment>
<feature type="transmembrane region" description="Helical" evidence="6">
    <location>
        <begin position="318"/>
        <end position="337"/>
    </location>
</feature>
<evidence type="ECO:0000256" key="6">
    <source>
        <dbReference type="SAM" id="Phobius"/>
    </source>
</evidence>
<feature type="transmembrane region" description="Helical" evidence="6">
    <location>
        <begin position="376"/>
        <end position="394"/>
    </location>
</feature>
<comment type="caution">
    <text evidence="7">The sequence shown here is derived from an EMBL/GenBank/DDBJ whole genome shotgun (WGS) entry which is preliminary data.</text>
</comment>
<comment type="subcellular location">
    <subcellularLocation>
        <location evidence="1">Membrane</location>
        <topology evidence="1">Multi-pass membrane protein</topology>
    </subcellularLocation>
</comment>
<dbReference type="Proteomes" id="UP000244240">
    <property type="component" value="Unassembled WGS sequence"/>
</dbReference>
<feature type="transmembrane region" description="Helical" evidence="6">
    <location>
        <begin position="343"/>
        <end position="364"/>
    </location>
</feature>
<dbReference type="EMBL" id="QBKR01000006">
    <property type="protein sequence ID" value="PTX61851.1"/>
    <property type="molecule type" value="Genomic_DNA"/>
</dbReference>
<dbReference type="PANTHER" id="PTHR30569">
    <property type="entry name" value="CYTOSINE TRANSPORTER CODB"/>
    <property type="match status" value="1"/>
</dbReference>
<dbReference type="RefSeq" id="WP_108022473.1">
    <property type="nucleotide sequence ID" value="NZ_QBKR01000006.1"/>
</dbReference>
<evidence type="ECO:0000256" key="4">
    <source>
        <dbReference type="ARBA" id="ARBA00022989"/>
    </source>
</evidence>
<dbReference type="GO" id="GO:0005886">
    <property type="term" value="C:plasma membrane"/>
    <property type="evidence" value="ECO:0007669"/>
    <property type="project" value="TreeGrafter"/>
</dbReference>
<feature type="transmembrane region" description="Helical" evidence="6">
    <location>
        <begin position="207"/>
        <end position="228"/>
    </location>
</feature>
<feature type="transmembrane region" description="Helical" evidence="6">
    <location>
        <begin position="31"/>
        <end position="51"/>
    </location>
</feature>
<dbReference type="PANTHER" id="PTHR30569:SF0">
    <property type="entry name" value="CYTOSINE PERMEASE"/>
    <property type="match status" value="1"/>
</dbReference>
<feature type="transmembrane region" description="Helical" evidence="6">
    <location>
        <begin position="240"/>
        <end position="258"/>
    </location>
</feature>
<proteinExistence type="inferred from homology"/>
<evidence type="ECO:0000256" key="2">
    <source>
        <dbReference type="ARBA" id="ARBA00008974"/>
    </source>
</evidence>